<comment type="caution">
    <text evidence="8">The sequence shown here is derived from an EMBL/GenBank/DDBJ whole genome shotgun (WGS) entry which is preliminary data.</text>
</comment>
<name>A0A839XUC8_9PSEU</name>
<dbReference type="InterPro" id="IPR036249">
    <property type="entry name" value="Thioredoxin-like_sf"/>
</dbReference>
<keyword evidence="6" id="KW-1133">Transmembrane helix</keyword>
<dbReference type="InterPro" id="IPR013766">
    <property type="entry name" value="Thioredoxin_domain"/>
</dbReference>
<feature type="domain" description="Thioredoxin" evidence="7">
    <location>
        <begin position="37"/>
        <end position="249"/>
    </location>
</feature>
<dbReference type="AlphaFoldDB" id="A0A839XUC8"/>
<dbReference type="Pfam" id="PF13462">
    <property type="entry name" value="Thioredoxin_4"/>
    <property type="match status" value="1"/>
</dbReference>
<dbReference type="SUPFAM" id="SSF52833">
    <property type="entry name" value="Thioredoxin-like"/>
    <property type="match status" value="1"/>
</dbReference>
<evidence type="ECO:0000256" key="6">
    <source>
        <dbReference type="SAM" id="Phobius"/>
    </source>
</evidence>
<reference evidence="8 9" key="1">
    <citation type="submission" date="2020-08" db="EMBL/GenBank/DDBJ databases">
        <title>Sequencing the genomes of 1000 actinobacteria strains.</title>
        <authorList>
            <person name="Klenk H.-P."/>
        </authorList>
    </citation>
    <scope>NUCLEOTIDE SEQUENCE [LARGE SCALE GENOMIC DNA]</scope>
    <source>
        <strain evidence="8 9">DSM 45267</strain>
    </source>
</reference>
<evidence type="ECO:0000256" key="4">
    <source>
        <dbReference type="ARBA" id="ARBA00023157"/>
    </source>
</evidence>
<organism evidence="8 9">
    <name type="scientific">Prauserella sediminis</name>
    <dbReference type="NCBI Taxonomy" id="577680"/>
    <lineage>
        <taxon>Bacteria</taxon>
        <taxon>Bacillati</taxon>
        <taxon>Actinomycetota</taxon>
        <taxon>Actinomycetes</taxon>
        <taxon>Pseudonocardiales</taxon>
        <taxon>Pseudonocardiaceae</taxon>
        <taxon>Prauserella</taxon>
        <taxon>Prauserella salsuginis group</taxon>
    </lineage>
</organism>
<keyword evidence="8" id="KW-0413">Isomerase</keyword>
<evidence type="ECO:0000256" key="3">
    <source>
        <dbReference type="ARBA" id="ARBA00023002"/>
    </source>
</evidence>
<evidence type="ECO:0000256" key="2">
    <source>
        <dbReference type="ARBA" id="ARBA00022729"/>
    </source>
</evidence>
<dbReference type="PANTHER" id="PTHR13887">
    <property type="entry name" value="GLUTATHIONE S-TRANSFERASE KAPPA"/>
    <property type="match status" value="1"/>
</dbReference>
<dbReference type="Proteomes" id="UP000564573">
    <property type="component" value="Unassembled WGS sequence"/>
</dbReference>
<gene>
    <name evidence="8" type="ORF">FB384_002520</name>
</gene>
<evidence type="ECO:0000256" key="5">
    <source>
        <dbReference type="ARBA" id="ARBA00023284"/>
    </source>
</evidence>
<proteinExistence type="inferred from homology"/>
<keyword evidence="4" id="KW-1015">Disulfide bond</keyword>
<evidence type="ECO:0000256" key="1">
    <source>
        <dbReference type="ARBA" id="ARBA00005791"/>
    </source>
</evidence>
<keyword evidence="6" id="KW-0472">Membrane</keyword>
<dbReference type="EMBL" id="JACIBS010000001">
    <property type="protein sequence ID" value="MBB3663616.1"/>
    <property type="molecule type" value="Genomic_DNA"/>
</dbReference>
<keyword evidence="6" id="KW-0812">Transmembrane</keyword>
<protein>
    <submittedName>
        <fullName evidence="8">Protein-disulfide isomerase</fullName>
    </submittedName>
</protein>
<sequence length="250" mass="27482">MPNPENPVTRRSRLSTNTVLTLVVLLAAAVVFGGVLLFNGSKSDGADGTRSGGSTVAADVLRKPDSNTLLDKPGAEVTIVEFLDYQCPACAGYYKKITKKLEEDYAGRITFVTRNFPLDMHPLAVPAARAAEAAALQGKYREMYHELYDNYLSWARTADGSQASADLNGAQARFDEFARRIGLDLDRFHRDLNSETVTQRIERDRADGRRAGVSGTPTIFVNGSEFSPSGETFADVEEQLREQIEQELAR</sequence>
<keyword evidence="5" id="KW-0676">Redox-active center</keyword>
<dbReference type="RefSeq" id="WP_183782910.1">
    <property type="nucleotide sequence ID" value="NZ_JACIBS010000001.1"/>
</dbReference>
<keyword evidence="3" id="KW-0560">Oxidoreductase</keyword>
<feature type="transmembrane region" description="Helical" evidence="6">
    <location>
        <begin position="20"/>
        <end position="40"/>
    </location>
</feature>
<evidence type="ECO:0000259" key="7">
    <source>
        <dbReference type="PROSITE" id="PS51352"/>
    </source>
</evidence>
<dbReference type="PANTHER" id="PTHR13887:SF14">
    <property type="entry name" value="DISULFIDE BOND FORMATION PROTEIN D"/>
    <property type="match status" value="1"/>
</dbReference>
<comment type="similarity">
    <text evidence="1">Belongs to the thioredoxin family. DsbA subfamily.</text>
</comment>
<dbReference type="Gene3D" id="3.40.30.10">
    <property type="entry name" value="Glutaredoxin"/>
    <property type="match status" value="1"/>
</dbReference>
<dbReference type="GO" id="GO:0016853">
    <property type="term" value="F:isomerase activity"/>
    <property type="evidence" value="ECO:0007669"/>
    <property type="project" value="UniProtKB-KW"/>
</dbReference>
<accession>A0A839XUC8</accession>
<dbReference type="PROSITE" id="PS51352">
    <property type="entry name" value="THIOREDOXIN_2"/>
    <property type="match status" value="1"/>
</dbReference>
<dbReference type="InterPro" id="IPR012336">
    <property type="entry name" value="Thioredoxin-like_fold"/>
</dbReference>
<evidence type="ECO:0000313" key="8">
    <source>
        <dbReference type="EMBL" id="MBB3663616.1"/>
    </source>
</evidence>
<keyword evidence="2" id="KW-0732">Signal</keyword>
<dbReference type="GO" id="GO:0016491">
    <property type="term" value="F:oxidoreductase activity"/>
    <property type="evidence" value="ECO:0007669"/>
    <property type="project" value="UniProtKB-KW"/>
</dbReference>
<evidence type="ECO:0000313" key="9">
    <source>
        <dbReference type="Proteomes" id="UP000564573"/>
    </source>
</evidence>
<keyword evidence="9" id="KW-1185">Reference proteome</keyword>